<protein>
    <submittedName>
        <fullName evidence="1">Uncharacterized protein</fullName>
    </submittedName>
</protein>
<proteinExistence type="predicted"/>
<organism evidence="1 2">
    <name type="scientific">Xanthomonas campestris pv. campestris (strain B100)</name>
    <dbReference type="NCBI Taxonomy" id="509169"/>
    <lineage>
        <taxon>Bacteria</taxon>
        <taxon>Pseudomonadati</taxon>
        <taxon>Pseudomonadota</taxon>
        <taxon>Gammaproteobacteria</taxon>
        <taxon>Lysobacterales</taxon>
        <taxon>Lysobacteraceae</taxon>
        <taxon>Xanthomonas</taxon>
    </lineage>
</organism>
<sequence length="110" mass="11785">MGSGQRARCSLGLRIPERAAMLCDEVRRGPDPAGRQCQRRVAIEAWPGWTPAAIGIAAAREGAPVILQRVGKCVLRNVNSGATNLKYAPLLQPCPCAECILRIAYGTTDL</sequence>
<evidence type="ECO:0000313" key="1">
    <source>
        <dbReference type="EMBL" id="CAP52598.1"/>
    </source>
</evidence>
<name>B0RY78_XANCB</name>
<dbReference type="KEGG" id="xca:xcc-b100_3233"/>
<reference evidence="1 2" key="1">
    <citation type="journal article" date="2008" name="J. Biotechnol.">
        <title>The genome of Xanthomonas campestris pv. campestris B100 and its use for the reconstruction of metabolic pathways involved in xanthan biosynthesis.</title>
        <authorList>
            <person name="Vorholter F.J."/>
            <person name="Schneiker S."/>
            <person name="Goesmann A."/>
            <person name="Krause L."/>
            <person name="Bekel T."/>
            <person name="Kaiser O."/>
            <person name="Linke B."/>
            <person name="Patschkowski T."/>
            <person name="Ruckert C."/>
            <person name="Schmid J."/>
            <person name="Sidhu V.K."/>
            <person name="Sieber V."/>
            <person name="Tauch A."/>
            <person name="Watt S.A."/>
            <person name="Weisshaar B."/>
            <person name="Becker A."/>
            <person name="Niehaus K."/>
            <person name="Puhler A."/>
        </authorList>
    </citation>
    <scope>NUCLEOTIDE SEQUENCE [LARGE SCALE GENOMIC DNA]</scope>
    <source>
        <strain evidence="1 2">B100</strain>
    </source>
</reference>
<evidence type="ECO:0000313" key="2">
    <source>
        <dbReference type="Proteomes" id="UP000001188"/>
    </source>
</evidence>
<dbReference type="AlphaFoldDB" id="B0RY78"/>
<accession>B0RY78</accession>
<dbReference type="EMBL" id="AM920689">
    <property type="protein sequence ID" value="CAP52598.1"/>
    <property type="molecule type" value="Genomic_DNA"/>
</dbReference>
<gene>
    <name evidence="1" type="ORF">XCCB100_3233</name>
</gene>
<dbReference type="HOGENOM" id="CLU_2170064_0_0_6"/>
<dbReference type="Proteomes" id="UP000001188">
    <property type="component" value="Chromosome"/>
</dbReference>